<dbReference type="Proteomes" id="UP000834106">
    <property type="component" value="Chromosome 19"/>
</dbReference>
<reference evidence="4" key="1">
    <citation type="submission" date="2023-05" db="EMBL/GenBank/DDBJ databases">
        <authorList>
            <person name="Huff M."/>
        </authorList>
    </citation>
    <scope>NUCLEOTIDE SEQUENCE</scope>
</reference>
<feature type="transmembrane region" description="Helical" evidence="2">
    <location>
        <begin position="302"/>
        <end position="322"/>
    </location>
</feature>
<keyword evidence="2" id="KW-0812">Transmembrane</keyword>
<gene>
    <name evidence="4" type="ORF">FPE_LOCUS30587</name>
</gene>
<evidence type="ECO:0000259" key="3">
    <source>
        <dbReference type="Pfam" id="PF07786"/>
    </source>
</evidence>
<evidence type="ECO:0000313" key="5">
    <source>
        <dbReference type="Proteomes" id="UP000834106"/>
    </source>
</evidence>
<keyword evidence="2" id="KW-1133">Transmembrane helix</keyword>
<feature type="transmembrane region" description="Helical" evidence="2">
    <location>
        <begin position="69"/>
        <end position="89"/>
    </location>
</feature>
<proteinExistence type="predicted"/>
<feature type="transmembrane region" description="Helical" evidence="2">
    <location>
        <begin position="265"/>
        <end position="282"/>
    </location>
</feature>
<dbReference type="InterPro" id="IPR012429">
    <property type="entry name" value="HGSNAT_cat"/>
</dbReference>
<evidence type="ECO:0000313" key="4">
    <source>
        <dbReference type="EMBL" id="CAI9783157.1"/>
    </source>
</evidence>
<feature type="region of interest" description="Disordered" evidence="1">
    <location>
        <begin position="1"/>
        <end position="20"/>
    </location>
</feature>
<feature type="domain" description="Heparan-alpha-glucosaminide N-acetyltransferase catalytic" evidence="3">
    <location>
        <begin position="32"/>
        <end position="165"/>
    </location>
</feature>
<feature type="transmembrane region" description="Helical" evidence="2">
    <location>
        <begin position="95"/>
        <end position="111"/>
    </location>
</feature>
<name>A0AAD2ADL6_9LAMI</name>
<evidence type="ECO:0000256" key="1">
    <source>
        <dbReference type="SAM" id="MobiDB-lite"/>
    </source>
</evidence>
<dbReference type="PANTHER" id="PTHR31061">
    <property type="entry name" value="LD22376P"/>
    <property type="match status" value="1"/>
</dbReference>
<dbReference type="EMBL" id="OU503054">
    <property type="protein sequence ID" value="CAI9783157.1"/>
    <property type="molecule type" value="Genomic_DNA"/>
</dbReference>
<dbReference type="Pfam" id="PF07786">
    <property type="entry name" value="HGSNAT_cat"/>
    <property type="match status" value="1"/>
</dbReference>
<accession>A0AAD2ADL6</accession>
<dbReference type="AlphaFoldDB" id="A0AAD2ADL6"/>
<keyword evidence="2" id="KW-0472">Membrane</keyword>
<protein>
    <recommendedName>
        <fullName evidence="3">Heparan-alpha-glucosaminide N-acetyltransferase catalytic domain-containing protein</fullName>
    </recommendedName>
</protein>
<organism evidence="4 5">
    <name type="scientific">Fraxinus pennsylvanica</name>
    <dbReference type="NCBI Taxonomy" id="56036"/>
    <lineage>
        <taxon>Eukaryota</taxon>
        <taxon>Viridiplantae</taxon>
        <taxon>Streptophyta</taxon>
        <taxon>Embryophyta</taxon>
        <taxon>Tracheophyta</taxon>
        <taxon>Spermatophyta</taxon>
        <taxon>Magnoliopsida</taxon>
        <taxon>eudicotyledons</taxon>
        <taxon>Gunneridae</taxon>
        <taxon>Pentapetalae</taxon>
        <taxon>asterids</taxon>
        <taxon>lamiids</taxon>
        <taxon>Lamiales</taxon>
        <taxon>Oleaceae</taxon>
        <taxon>Oleeae</taxon>
        <taxon>Fraxinus</taxon>
    </lineage>
</organism>
<sequence>MSNENEEKNVTISDRPEEQKEEQQLIKQKTKRIATLDAFRGLTIVFMILVDELLEENIHGLIIRHGMDAIWLICNAFFVFIVGVAIALAARSKCMAFLFLDFPLLVIFHLCEKDMKKILKVKSAIRKIILRTLKLLFWGIILLDDPFYGVGMKQIRWCGILHVITSHPSIGNNSFGILCRGYHRDPHHGAQTNSSKPRLFLHFHHLQMAMVKCGMRGHFGPACNAVGYVDRQVWGNNHLYSQPVWSRLKVRVQNDHITEIHTLEFKRSIVFWFHMLILVHYARMHQVGAALRLNLKAVEVCFPHISTITLTVWTCLICCVVLDGRIIKDNYKISLNNVKQ</sequence>
<evidence type="ECO:0000256" key="2">
    <source>
        <dbReference type="SAM" id="Phobius"/>
    </source>
</evidence>
<dbReference type="PANTHER" id="PTHR31061:SF5">
    <property type="entry name" value="HEPARAN-ALPHA-GLUCOSAMINIDE N-ACETYLTRANSFERASE CATALYTIC DOMAIN-CONTAINING PROTEIN"/>
    <property type="match status" value="1"/>
</dbReference>
<keyword evidence="5" id="KW-1185">Reference proteome</keyword>